<keyword evidence="3" id="KW-1185">Reference proteome</keyword>
<evidence type="ECO:0000313" key="3">
    <source>
        <dbReference type="Proteomes" id="UP000238762"/>
    </source>
</evidence>
<comment type="caution">
    <text evidence="2">The sequence shown here is derived from an EMBL/GenBank/DDBJ whole genome shotgun (WGS) entry which is preliminary data.</text>
</comment>
<keyword evidence="1" id="KW-0812">Transmembrane</keyword>
<evidence type="ECO:0000313" key="2">
    <source>
        <dbReference type="EMBL" id="PSB00989.1"/>
    </source>
</evidence>
<dbReference type="EMBL" id="PVWJ01000140">
    <property type="protein sequence ID" value="PSB00989.1"/>
    <property type="molecule type" value="Genomic_DNA"/>
</dbReference>
<feature type="transmembrane region" description="Helical" evidence="1">
    <location>
        <begin position="151"/>
        <end position="170"/>
    </location>
</feature>
<reference evidence="2 3" key="2">
    <citation type="submission" date="2018-03" db="EMBL/GenBank/DDBJ databases">
        <title>The ancient ancestry and fast evolution of plastids.</title>
        <authorList>
            <person name="Moore K.R."/>
            <person name="Magnabosco C."/>
            <person name="Momper L."/>
            <person name="Gold D.A."/>
            <person name="Bosak T."/>
            <person name="Fournier G.P."/>
        </authorList>
    </citation>
    <scope>NUCLEOTIDE SEQUENCE [LARGE SCALE GENOMIC DNA]</scope>
    <source>
        <strain evidence="2 3">CCAP 1448/3</strain>
    </source>
</reference>
<feature type="transmembrane region" description="Helical" evidence="1">
    <location>
        <begin position="339"/>
        <end position="360"/>
    </location>
</feature>
<feature type="transmembrane region" description="Helical" evidence="1">
    <location>
        <begin position="126"/>
        <end position="145"/>
    </location>
</feature>
<keyword evidence="2" id="KW-0808">Transferase</keyword>
<feature type="transmembrane region" description="Helical" evidence="1">
    <location>
        <begin position="272"/>
        <end position="294"/>
    </location>
</feature>
<keyword evidence="1" id="KW-0472">Membrane</keyword>
<feature type="transmembrane region" description="Helical" evidence="1">
    <location>
        <begin position="301"/>
        <end position="319"/>
    </location>
</feature>
<dbReference type="GO" id="GO:0016740">
    <property type="term" value="F:transferase activity"/>
    <property type="evidence" value="ECO:0007669"/>
    <property type="project" value="UniProtKB-KW"/>
</dbReference>
<sequence length="563" mass="63315">MIGASCRFWNLTAKPVWIDEFATMVFSLGHRFTQVPINRVISLDELIAPLKIAPVASSWDVAQVVVTDDLHPPIYFVLANWWLHLFPATPDGYLSVWVARSLPAIFGVISILGMYLLGKVAFKSELVAQLAAAFIAVSPYGIFIAQEARHYTLGVLLIIASLICLAIALHHLSNSTSIPIWWVLRWIVINILALFTHYFASISLAAQGLVLLWLLVRQWLYLGAIPPFNRQYWFRIILVALGTGTGVIGWIKVWVQNYDSQLSAWIKGNPPFVLWLINPIVQLAASIITMLCLLPVEAPQLWIIIASGLVMLLFLLWILPLLNRGLKYQWKEATTGLIAQAFTGFVGCAIALFWLVTYVLGYDITRGARYSFAYFPGVILLIAISLAGVWRLNLTQTRFIKQKWQLPINSRQAIVIVWIMGLLGAMTVSNNLGYRKYYQPELFIPQLQTSTSSQILIATTHNTLIQTGEMMGIAWEWRRTKGVSQPPQFLLAHQDTKECVSYDCEATKLLQATVAKIPKPLDLWLVNFNSPKVLDEQKCINVSQGGFYGYGYEHFQCGTAQKS</sequence>
<organism evidence="2 3">
    <name type="scientific">Merismopedia glauca CCAP 1448/3</name>
    <dbReference type="NCBI Taxonomy" id="1296344"/>
    <lineage>
        <taxon>Bacteria</taxon>
        <taxon>Bacillati</taxon>
        <taxon>Cyanobacteriota</taxon>
        <taxon>Cyanophyceae</taxon>
        <taxon>Synechococcales</taxon>
        <taxon>Merismopediaceae</taxon>
        <taxon>Merismopedia</taxon>
    </lineage>
</organism>
<name>A0A2T1BYA3_9CYAN</name>
<dbReference type="Proteomes" id="UP000238762">
    <property type="component" value="Unassembled WGS sequence"/>
</dbReference>
<protein>
    <submittedName>
        <fullName evidence="2">Glycosyltransferase</fullName>
    </submittedName>
</protein>
<dbReference type="AlphaFoldDB" id="A0A2T1BYA3"/>
<keyword evidence="1" id="KW-1133">Transmembrane helix</keyword>
<reference evidence="2 3" key="1">
    <citation type="submission" date="2018-02" db="EMBL/GenBank/DDBJ databases">
        <authorList>
            <person name="Cohen D.B."/>
            <person name="Kent A.D."/>
        </authorList>
    </citation>
    <scope>NUCLEOTIDE SEQUENCE [LARGE SCALE GENOMIC DNA]</scope>
    <source>
        <strain evidence="2 3">CCAP 1448/3</strain>
    </source>
</reference>
<accession>A0A2T1BYA3</accession>
<evidence type="ECO:0000256" key="1">
    <source>
        <dbReference type="SAM" id="Phobius"/>
    </source>
</evidence>
<feature type="transmembrane region" description="Helical" evidence="1">
    <location>
        <begin position="372"/>
        <end position="392"/>
    </location>
</feature>
<feature type="transmembrane region" description="Helical" evidence="1">
    <location>
        <begin position="97"/>
        <end position="117"/>
    </location>
</feature>
<proteinExistence type="predicted"/>
<gene>
    <name evidence="2" type="ORF">C7B64_20655</name>
</gene>
<feature type="transmembrane region" description="Helical" evidence="1">
    <location>
        <begin position="412"/>
        <end position="432"/>
    </location>
</feature>
<feature type="transmembrane region" description="Helical" evidence="1">
    <location>
        <begin position="232"/>
        <end position="252"/>
    </location>
</feature>